<dbReference type="Gene3D" id="3.30.565.10">
    <property type="entry name" value="Histidine kinase-like ATPase, C-terminal domain"/>
    <property type="match status" value="1"/>
</dbReference>
<dbReference type="GO" id="GO:0000155">
    <property type="term" value="F:phosphorelay sensor kinase activity"/>
    <property type="evidence" value="ECO:0007669"/>
    <property type="project" value="InterPro"/>
</dbReference>
<dbReference type="GO" id="GO:0005524">
    <property type="term" value="F:ATP binding"/>
    <property type="evidence" value="ECO:0007669"/>
    <property type="project" value="UniProtKB-KW"/>
</dbReference>
<dbReference type="Gene3D" id="6.10.340.10">
    <property type="match status" value="1"/>
</dbReference>
<dbReference type="AlphaFoldDB" id="A0A8J3B9P5"/>
<dbReference type="PRINTS" id="PR00344">
    <property type="entry name" value="BCTRLSENSOR"/>
</dbReference>
<keyword evidence="8" id="KW-0547">Nucleotide-binding</keyword>
<dbReference type="Pfam" id="PF02518">
    <property type="entry name" value="HATPase_c"/>
    <property type="match status" value="1"/>
</dbReference>
<dbReference type="InterPro" id="IPR036097">
    <property type="entry name" value="HisK_dim/P_sf"/>
</dbReference>
<keyword evidence="14" id="KW-1133">Transmembrane helix</keyword>
<keyword evidence="5" id="KW-1003">Cell membrane</keyword>
<evidence type="ECO:0000256" key="13">
    <source>
        <dbReference type="SAM" id="Coils"/>
    </source>
</evidence>
<feature type="transmembrane region" description="Helical" evidence="14">
    <location>
        <begin position="171"/>
        <end position="194"/>
    </location>
</feature>
<dbReference type="InterPro" id="IPR004358">
    <property type="entry name" value="Sig_transdc_His_kin-like_C"/>
</dbReference>
<evidence type="ECO:0000256" key="3">
    <source>
        <dbReference type="ARBA" id="ARBA00004651"/>
    </source>
</evidence>
<dbReference type="SUPFAM" id="SSF47384">
    <property type="entry name" value="Homodimeric domain of signal transducing histidine kinase"/>
    <property type="match status" value="1"/>
</dbReference>
<dbReference type="InterPro" id="IPR005467">
    <property type="entry name" value="His_kinase_dom"/>
</dbReference>
<dbReference type="PANTHER" id="PTHR43711">
    <property type="entry name" value="TWO-COMPONENT HISTIDINE KINASE"/>
    <property type="match status" value="1"/>
</dbReference>
<dbReference type="GO" id="GO:0045121">
    <property type="term" value="C:membrane raft"/>
    <property type="evidence" value="ECO:0007669"/>
    <property type="project" value="UniProtKB-SubCell"/>
</dbReference>
<dbReference type="EMBL" id="BMOF01000041">
    <property type="protein sequence ID" value="GGK04491.1"/>
    <property type="molecule type" value="Genomic_DNA"/>
</dbReference>
<dbReference type="Pfam" id="PF00512">
    <property type="entry name" value="HisKA"/>
    <property type="match status" value="1"/>
</dbReference>
<dbReference type="FunFam" id="1.10.287.130:FF:000001">
    <property type="entry name" value="Two-component sensor histidine kinase"/>
    <property type="match status" value="1"/>
</dbReference>
<reference evidence="17" key="1">
    <citation type="journal article" date="2014" name="Int. J. Syst. Evol. Microbiol.">
        <title>Complete genome sequence of Corynebacterium casei LMG S-19264T (=DSM 44701T), isolated from a smear-ripened cheese.</title>
        <authorList>
            <consortium name="US DOE Joint Genome Institute (JGI-PGF)"/>
            <person name="Walter F."/>
            <person name="Albersmeier A."/>
            <person name="Kalinowski J."/>
            <person name="Ruckert C."/>
        </authorList>
    </citation>
    <scope>NUCLEOTIDE SEQUENCE</scope>
    <source>
        <strain evidence="17">JCM 14719</strain>
    </source>
</reference>
<dbReference type="SMART" id="SM00388">
    <property type="entry name" value="HisKA"/>
    <property type="match status" value="1"/>
</dbReference>
<evidence type="ECO:0000256" key="5">
    <source>
        <dbReference type="ARBA" id="ARBA00022475"/>
    </source>
</evidence>
<keyword evidence="7" id="KW-0808">Transferase</keyword>
<keyword evidence="14" id="KW-0812">Transmembrane</keyword>
<evidence type="ECO:0000313" key="18">
    <source>
        <dbReference type="Proteomes" id="UP000637720"/>
    </source>
</evidence>
<gene>
    <name evidence="17" type="ORF">GCM10007043_18170</name>
</gene>
<dbReference type="SUPFAM" id="SSF55874">
    <property type="entry name" value="ATPase domain of HSP90 chaperone/DNA topoisomerase II/histidine kinase"/>
    <property type="match status" value="1"/>
</dbReference>
<feature type="transmembrane region" description="Helical" evidence="14">
    <location>
        <begin position="12"/>
        <end position="35"/>
    </location>
</feature>
<keyword evidence="11" id="KW-0902">Two-component regulatory system</keyword>
<comment type="subcellular location">
    <subcellularLocation>
        <location evidence="3">Cell membrane</location>
        <topology evidence="3">Multi-pass membrane protein</topology>
    </subcellularLocation>
    <subcellularLocation>
        <location evidence="2">Membrane raft</location>
        <topology evidence="2">Multi-pass membrane protein</topology>
    </subcellularLocation>
</comment>
<dbReference type="RefSeq" id="WP_054669923.1">
    <property type="nucleotide sequence ID" value="NZ_BMOF01000041.1"/>
</dbReference>
<evidence type="ECO:0000259" key="15">
    <source>
        <dbReference type="PROSITE" id="PS50109"/>
    </source>
</evidence>
<proteinExistence type="predicted"/>
<dbReference type="CDD" id="cd06225">
    <property type="entry name" value="HAMP"/>
    <property type="match status" value="1"/>
</dbReference>
<evidence type="ECO:0000256" key="8">
    <source>
        <dbReference type="ARBA" id="ARBA00022741"/>
    </source>
</evidence>
<evidence type="ECO:0000256" key="9">
    <source>
        <dbReference type="ARBA" id="ARBA00022777"/>
    </source>
</evidence>
<evidence type="ECO:0000256" key="10">
    <source>
        <dbReference type="ARBA" id="ARBA00022840"/>
    </source>
</evidence>
<dbReference type="EC" id="2.7.13.3" evidence="4"/>
<keyword evidence="10" id="KW-0067">ATP-binding</keyword>
<dbReference type="PANTHER" id="PTHR43711:SF31">
    <property type="entry name" value="HISTIDINE KINASE"/>
    <property type="match status" value="1"/>
</dbReference>
<name>A0A8J3B9P5_9BACI</name>
<organism evidence="17 18">
    <name type="scientific">Calditerricola satsumensis</name>
    <dbReference type="NCBI Taxonomy" id="373054"/>
    <lineage>
        <taxon>Bacteria</taxon>
        <taxon>Bacillati</taxon>
        <taxon>Bacillota</taxon>
        <taxon>Bacilli</taxon>
        <taxon>Bacillales</taxon>
        <taxon>Bacillaceae</taxon>
        <taxon>Calditerricola</taxon>
    </lineage>
</organism>
<dbReference type="InterPro" id="IPR003661">
    <property type="entry name" value="HisK_dim/P_dom"/>
</dbReference>
<dbReference type="InterPro" id="IPR050736">
    <property type="entry name" value="Sensor_HK_Regulatory"/>
</dbReference>
<dbReference type="InterPro" id="IPR003594">
    <property type="entry name" value="HATPase_dom"/>
</dbReference>
<dbReference type="PROSITE" id="PS50109">
    <property type="entry name" value="HIS_KIN"/>
    <property type="match status" value="1"/>
</dbReference>
<accession>A0A8J3B9P5</accession>
<keyword evidence="6" id="KW-0597">Phosphoprotein</keyword>
<evidence type="ECO:0000256" key="6">
    <source>
        <dbReference type="ARBA" id="ARBA00022553"/>
    </source>
</evidence>
<evidence type="ECO:0000256" key="1">
    <source>
        <dbReference type="ARBA" id="ARBA00000085"/>
    </source>
</evidence>
<dbReference type="InterPro" id="IPR003660">
    <property type="entry name" value="HAMP_dom"/>
</dbReference>
<dbReference type="FunFam" id="3.30.565.10:FF:000023">
    <property type="entry name" value="PAS domain-containing sensor histidine kinase"/>
    <property type="match status" value="1"/>
</dbReference>
<evidence type="ECO:0000256" key="12">
    <source>
        <dbReference type="ARBA" id="ARBA00023136"/>
    </source>
</evidence>
<feature type="domain" description="Histidine kinase" evidence="15">
    <location>
        <begin position="258"/>
        <end position="475"/>
    </location>
</feature>
<evidence type="ECO:0000256" key="7">
    <source>
        <dbReference type="ARBA" id="ARBA00022679"/>
    </source>
</evidence>
<dbReference type="SMART" id="SM00304">
    <property type="entry name" value="HAMP"/>
    <property type="match status" value="1"/>
</dbReference>
<keyword evidence="9 17" id="KW-0418">Kinase</keyword>
<protein>
    <recommendedName>
        <fullName evidence="4">histidine kinase</fullName>
        <ecNumber evidence="4">2.7.13.3</ecNumber>
    </recommendedName>
</protein>
<dbReference type="Gene3D" id="1.10.287.130">
    <property type="match status" value="1"/>
</dbReference>
<dbReference type="PROSITE" id="PS50885">
    <property type="entry name" value="HAMP"/>
    <property type="match status" value="1"/>
</dbReference>
<reference evidence="17" key="2">
    <citation type="submission" date="2020-09" db="EMBL/GenBank/DDBJ databases">
        <authorList>
            <person name="Sun Q."/>
            <person name="Ohkuma M."/>
        </authorList>
    </citation>
    <scope>NUCLEOTIDE SEQUENCE</scope>
    <source>
        <strain evidence="17">JCM 14719</strain>
    </source>
</reference>
<dbReference type="GO" id="GO:0005886">
    <property type="term" value="C:plasma membrane"/>
    <property type="evidence" value="ECO:0007669"/>
    <property type="project" value="UniProtKB-SubCell"/>
</dbReference>
<keyword evidence="18" id="KW-1185">Reference proteome</keyword>
<dbReference type="CDD" id="cd16922">
    <property type="entry name" value="HATPase_EvgS-ArcB-TorS-like"/>
    <property type="match status" value="1"/>
</dbReference>
<dbReference type="CDD" id="cd00082">
    <property type="entry name" value="HisKA"/>
    <property type="match status" value="1"/>
</dbReference>
<evidence type="ECO:0000256" key="4">
    <source>
        <dbReference type="ARBA" id="ARBA00012438"/>
    </source>
</evidence>
<comment type="catalytic activity">
    <reaction evidence="1">
        <text>ATP + protein L-histidine = ADP + protein N-phospho-L-histidine.</text>
        <dbReference type="EC" id="2.7.13.3"/>
    </reaction>
</comment>
<dbReference type="Pfam" id="PF00672">
    <property type="entry name" value="HAMP"/>
    <property type="match status" value="1"/>
</dbReference>
<evidence type="ECO:0000256" key="2">
    <source>
        <dbReference type="ARBA" id="ARBA00004314"/>
    </source>
</evidence>
<feature type="domain" description="HAMP" evidence="16">
    <location>
        <begin position="191"/>
        <end position="243"/>
    </location>
</feature>
<keyword evidence="13" id="KW-0175">Coiled coil</keyword>
<evidence type="ECO:0000256" key="14">
    <source>
        <dbReference type="SAM" id="Phobius"/>
    </source>
</evidence>
<evidence type="ECO:0000256" key="11">
    <source>
        <dbReference type="ARBA" id="ARBA00023012"/>
    </source>
</evidence>
<sequence>MAVWKRSIARRLLLSFLGTVILAMGVVGVAMSYLVQHYIYHTERMELVRKAKRINLAIQDSNKVSEELINLLVFLDQTFDARIWLFDTHGRIVATSTRDEVFIGKSVAKSVVEKVRRGEPVISPLGIEGLNEPMLSVAVPWGKGNRIYGGIVLHAPVKGINDAVSRVRETMAWALALGVVAATLLASYLSWSIARPLKEMERMAAELRQGRYDRRLDVHRDDEVGDLARTFNELAERLEASERERKRLDRLRDELLANLSHELRTPLTSMQGFLEALQDGLVEDEELRQKYYRLMAHETAHMSRLIDDMLDLAKLQTHAIRLNREAVDVKELLAFVAMTFEPEARDKGTAIVLDVPDELPPVYGDSVRVEQMLNNLVSNAVKFTENGRITLRAWAEGSGVCIEVADTGVGIAAEDLPRIFERFFKVDRHRTKKNRGSGLGLAIVKELVELHGGRIEVQSQLGQGTTFRLWLPAVP</sequence>
<dbReference type="Proteomes" id="UP000637720">
    <property type="component" value="Unassembled WGS sequence"/>
</dbReference>
<dbReference type="SUPFAM" id="SSF158472">
    <property type="entry name" value="HAMP domain-like"/>
    <property type="match status" value="1"/>
</dbReference>
<feature type="coiled-coil region" evidence="13">
    <location>
        <begin position="224"/>
        <end position="258"/>
    </location>
</feature>
<evidence type="ECO:0000259" key="16">
    <source>
        <dbReference type="PROSITE" id="PS50885"/>
    </source>
</evidence>
<evidence type="ECO:0000313" key="17">
    <source>
        <dbReference type="EMBL" id="GGK04491.1"/>
    </source>
</evidence>
<keyword evidence="12 14" id="KW-0472">Membrane</keyword>
<dbReference type="InterPro" id="IPR036890">
    <property type="entry name" value="HATPase_C_sf"/>
</dbReference>
<dbReference type="SMART" id="SM00387">
    <property type="entry name" value="HATPase_c"/>
    <property type="match status" value="1"/>
</dbReference>
<comment type="caution">
    <text evidence="17">The sequence shown here is derived from an EMBL/GenBank/DDBJ whole genome shotgun (WGS) entry which is preliminary data.</text>
</comment>